<reference evidence="7" key="1">
    <citation type="submission" date="2021-01" db="EMBL/GenBank/DDBJ databases">
        <title>Fulvivirga kasyanovii gen. nov., sp nov., a novel member of the phylum Bacteroidetes isolated from seawater in a mussel farm.</title>
        <authorList>
            <person name="Zhao L.-H."/>
            <person name="Wang Z.-J."/>
        </authorList>
    </citation>
    <scope>NUCLEOTIDE SEQUENCE</scope>
    <source>
        <strain evidence="7">29W222</strain>
    </source>
</reference>
<dbReference type="Proteomes" id="UP000614216">
    <property type="component" value="Unassembled WGS sequence"/>
</dbReference>
<comment type="caution">
    <text evidence="7">The sequence shown here is derived from an EMBL/GenBank/DDBJ whole genome shotgun (WGS) entry which is preliminary data.</text>
</comment>
<dbReference type="RefSeq" id="WP_202859170.1">
    <property type="nucleotide sequence ID" value="NZ_JAEUGD010000067.1"/>
</dbReference>
<dbReference type="InterPro" id="IPR013324">
    <property type="entry name" value="RNA_pol_sigma_r3/r4-like"/>
</dbReference>
<dbReference type="SUPFAM" id="SSF88946">
    <property type="entry name" value="Sigma2 domain of RNA polymerase sigma factors"/>
    <property type="match status" value="1"/>
</dbReference>
<keyword evidence="2" id="KW-0805">Transcription regulation</keyword>
<evidence type="ECO:0000313" key="8">
    <source>
        <dbReference type="Proteomes" id="UP000614216"/>
    </source>
</evidence>
<dbReference type="GO" id="GO:0016987">
    <property type="term" value="F:sigma factor activity"/>
    <property type="evidence" value="ECO:0007669"/>
    <property type="project" value="UniProtKB-KW"/>
</dbReference>
<evidence type="ECO:0000259" key="6">
    <source>
        <dbReference type="Pfam" id="PF08281"/>
    </source>
</evidence>
<dbReference type="InterPro" id="IPR014284">
    <property type="entry name" value="RNA_pol_sigma-70_dom"/>
</dbReference>
<organism evidence="7 8">
    <name type="scientific">Fulvivirga marina</name>
    <dbReference type="NCBI Taxonomy" id="2494733"/>
    <lineage>
        <taxon>Bacteria</taxon>
        <taxon>Pseudomonadati</taxon>
        <taxon>Bacteroidota</taxon>
        <taxon>Cytophagia</taxon>
        <taxon>Cytophagales</taxon>
        <taxon>Fulvivirgaceae</taxon>
        <taxon>Fulvivirga</taxon>
    </lineage>
</organism>
<evidence type="ECO:0000259" key="5">
    <source>
        <dbReference type="Pfam" id="PF04542"/>
    </source>
</evidence>
<evidence type="ECO:0000313" key="7">
    <source>
        <dbReference type="EMBL" id="MBL6449623.1"/>
    </source>
</evidence>
<proteinExistence type="inferred from homology"/>
<dbReference type="PANTHER" id="PTHR43133:SF45">
    <property type="entry name" value="RNA POLYMERASE ECF-TYPE SIGMA FACTOR"/>
    <property type="match status" value="1"/>
</dbReference>
<dbReference type="InterPro" id="IPR036388">
    <property type="entry name" value="WH-like_DNA-bd_sf"/>
</dbReference>
<dbReference type="InterPro" id="IPR013325">
    <property type="entry name" value="RNA_pol_sigma_r2"/>
</dbReference>
<keyword evidence="8" id="KW-1185">Reference proteome</keyword>
<feature type="domain" description="RNA polymerase sigma-70 region 2" evidence="5">
    <location>
        <begin position="12"/>
        <end position="78"/>
    </location>
</feature>
<feature type="domain" description="RNA polymerase sigma factor 70 region 4 type 2" evidence="6">
    <location>
        <begin position="108"/>
        <end position="153"/>
    </location>
</feature>
<sequence length="167" mass="19336">MESQKRKFLQIIEANQGVIKSLCRAYYMNAEDQQDVFQDIVLQLWKSFKTFRGESKISTWIYRVSLNTILVKVRNEKRKIATESISSSALTFPNAKVDDDTELLSIVLQSLKDLDKAMIILYLEGYKNKEISEILSLTPTNVSTRLSRVRAALKAKFQNQCYEFKQP</sequence>
<keyword evidence="3" id="KW-0731">Sigma factor</keyword>
<name>A0A937G383_9BACT</name>
<dbReference type="InterPro" id="IPR013249">
    <property type="entry name" value="RNA_pol_sigma70_r4_t2"/>
</dbReference>
<evidence type="ECO:0000256" key="3">
    <source>
        <dbReference type="ARBA" id="ARBA00023082"/>
    </source>
</evidence>
<dbReference type="AlphaFoldDB" id="A0A937G383"/>
<dbReference type="InterPro" id="IPR007627">
    <property type="entry name" value="RNA_pol_sigma70_r2"/>
</dbReference>
<dbReference type="GO" id="GO:0006352">
    <property type="term" value="P:DNA-templated transcription initiation"/>
    <property type="evidence" value="ECO:0007669"/>
    <property type="project" value="InterPro"/>
</dbReference>
<dbReference type="Gene3D" id="1.10.1740.10">
    <property type="match status" value="1"/>
</dbReference>
<accession>A0A937G383</accession>
<comment type="similarity">
    <text evidence="1">Belongs to the sigma-70 factor family. ECF subfamily.</text>
</comment>
<dbReference type="Gene3D" id="1.10.10.10">
    <property type="entry name" value="Winged helix-like DNA-binding domain superfamily/Winged helix DNA-binding domain"/>
    <property type="match status" value="1"/>
</dbReference>
<gene>
    <name evidence="7" type="ORF">JMN32_25150</name>
</gene>
<dbReference type="PANTHER" id="PTHR43133">
    <property type="entry name" value="RNA POLYMERASE ECF-TYPE SIGMA FACTO"/>
    <property type="match status" value="1"/>
</dbReference>
<dbReference type="InterPro" id="IPR039425">
    <property type="entry name" value="RNA_pol_sigma-70-like"/>
</dbReference>
<keyword evidence="4" id="KW-0804">Transcription</keyword>
<dbReference type="SUPFAM" id="SSF88659">
    <property type="entry name" value="Sigma3 and sigma4 domains of RNA polymerase sigma factors"/>
    <property type="match status" value="1"/>
</dbReference>
<dbReference type="NCBIfam" id="TIGR02937">
    <property type="entry name" value="sigma70-ECF"/>
    <property type="match status" value="1"/>
</dbReference>
<evidence type="ECO:0000256" key="2">
    <source>
        <dbReference type="ARBA" id="ARBA00023015"/>
    </source>
</evidence>
<protein>
    <submittedName>
        <fullName evidence="7">RNA polymerase sigma factor</fullName>
    </submittedName>
</protein>
<dbReference type="GO" id="GO:0003677">
    <property type="term" value="F:DNA binding"/>
    <property type="evidence" value="ECO:0007669"/>
    <property type="project" value="InterPro"/>
</dbReference>
<evidence type="ECO:0000256" key="1">
    <source>
        <dbReference type="ARBA" id="ARBA00010641"/>
    </source>
</evidence>
<dbReference type="EMBL" id="JAEUGD010000067">
    <property type="protein sequence ID" value="MBL6449623.1"/>
    <property type="molecule type" value="Genomic_DNA"/>
</dbReference>
<dbReference type="Pfam" id="PF08281">
    <property type="entry name" value="Sigma70_r4_2"/>
    <property type="match status" value="1"/>
</dbReference>
<dbReference type="Pfam" id="PF04542">
    <property type="entry name" value="Sigma70_r2"/>
    <property type="match status" value="1"/>
</dbReference>
<evidence type="ECO:0000256" key="4">
    <source>
        <dbReference type="ARBA" id="ARBA00023163"/>
    </source>
</evidence>